<dbReference type="EMBL" id="MCFH01000227">
    <property type="protein sequence ID" value="ORX33238.1"/>
    <property type="molecule type" value="Genomic_DNA"/>
</dbReference>
<name>A0A1Y1U5D8_9FUNG</name>
<feature type="region of interest" description="Disordered" evidence="1">
    <location>
        <begin position="42"/>
        <end position="113"/>
    </location>
</feature>
<accession>A0A1Y1U5D8</accession>
<reference evidence="2 3" key="1">
    <citation type="submission" date="2016-08" db="EMBL/GenBank/DDBJ databases">
        <title>Genomes of anaerobic fungi encode conserved fungal cellulosomes for biomass hydrolysis.</title>
        <authorList>
            <consortium name="DOE Joint Genome Institute"/>
            <person name="Haitjema C.H."/>
            <person name="Gilmore S.P."/>
            <person name="Henske J.K."/>
            <person name="Solomon K.V."/>
            <person name="De Groot R."/>
            <person name="Kuo A."/>
            <person name="Mondo S.J."/>
            <person name="Salamov A.A."/>
            <person name="Labutti K."/>
            <person name="Zhao Z."/>
            <person name="Chiniquy J."/>
            <person name="Barry K."/>
            <person name="Brewer H.M."/>
            <person name="Purvine S.O."/>
            <person name="Wright A.T."/>
            <person name="Boxma B."/>
            <person name="Van Alen T."/>
            <person name="Hackstein J.H."/>
            <person name="Baker S.E."/>
            <person name="Grigoriev I.V."/>
            <person name="O'Malley M.A."/>
        </authorList>
    </citation>
    <scope>NUCLEOTIDE SEQUENCE [LARGE SCALE GENOMIC DNA]</scope>
    <source>
        <strain evidence="3">finn</strain>
    </source>
</reference>
<evidence type="ECO:0000313" key="3">
    <source>
        <dbReference type="Proteomes" id="UP000193719"/>
    </source>
</evidence>
<reference evidence="2 3" key="2">
    <citation type="submission" date="2016-08" db="EMBL/GenBank/DDBJ databases">
        <title>Pervasive Adenine N6-methylation of Active Genes in Fungi.</title>
        <authorList>
            <consortium name="DOE Joint Genome Institute"/>
            <person name="Mondo S.J."/>
            <person name="Dannebaum R.O."/>
            <person name="Kuo R.C."/>
            <person name="Labutti K."/>
            <person name="Haridas S."/>
            <person name="Kuo A."/>
            <person name="Salamov A."/>
            <person name="Ahrendt S.R."/>
            <person name="Lipzen A."/>
            <person name="Sullivan W."/>
            <person name="Andreopoulos W.B."/>
            <person name="Clum A."/>
            <person name="Lindquist E."/>
            <person name="Daum C."/>
            <person name="Ramamoorthy G.K."/>
            <person name="Gryganskyi A."/>
            <person name="Culley D."/>
            <person name="Magnuson J.K."/>
            <person name="James T.Y."/>
            <person name="O'Malley M.A."/>
            <person name="Stajich J.E."/>
            <person name="Spatafora J.W."/>
            <person name="Visel A."/>
            <person name="Grigoriev I.V."/>
        </authorList>
    </citation>
    <scope>NUCLEOTIDE SEQUENCE [LARGE SCALE GENOMIC DNA]</scope>
    <source>
        <strain evidence="3">finn</strain>
    </source>
</reference>
<sequence>MILDNPEIDLNIFKNKKCFETINNVTINDGTMPMDLEDIMLQEEGEKKEKEIEIEEEKKKNKGKEREEEEQNIKKEKEKNKKQKNGKRKGKEKEKDDYDKIYEDINHSFLSKK</sequence>
<feature type="compositionally biased region" description="Basic residues" evidence="1">
    <location>
        <begin position="80"/>
        <end position="90"/>
    </location>
</feature>
<keyword evidence="3" id="KW-1185">Reference proteome</keyword>
<protein>
    <submittedName>
        <fullName evidence="2">Uncharacterized protein</fullName>
    </submittedName>
</protein>
<feature type="compositionally biased region" description="Basic and acidic residues" evidence="1">
    <location>
        <begin position="44"/>
        <end position="59"/>
    </location>
</feature>
<gene>
    <name evidence="2" type="ORF">BCR36DRAFT_375998</name>
</gene>
<organism evidence="2 3">
    <name type="scientific">Piromyces finnis</name>
    <dbReference type="NCBI Taxonomy" id="1754191"/>
    <lineage>
        <taxon>Eukaryota</taxon>
        <taxon>Fungi</taxon>
        <taxon>Fungi incertae sedis</taxon>
        <taxon>Chytridiomycota</taxon>
        <taxon>Chytridiomycota incertae sedis</taxon>
        <taxon>Neocallimastigomycetes</taxon>
        <taxon>Neocallimastigales</taxon>
        <taxon>Neocallimastigaceae</taxon>
        <taxon>Piromyces</taxon>
    </lineage>
</organism>
<proteinExistence type="predicted"/>
<evidence type="ECO:0000256" key="1">
    <source>
        <dbReference type="SAM" id="MobiDB-lite"/>
    </source>
</evidence>
<dbReference type="AlphaFoldDB" id="A0A1Y1U5D8"/>
<dbReference type="Proteomes" id="UP000193719">
    <property type="component" value="Unassembled WGS sequence"/>
</dbReference>
<comment type="caution">
    <text evidence="2">The sequence shown here is derived from an EMBL/GenBank/DDBJ whole genome shotgun (WGS) entry which is preliminary data.</text>
</comment>
<feature type="compositionally biased region" description="Basic and acidic residues" evidence="1">
    <location>
        <begin position="91"/>
        <end position="106"/>
    </location>
</feature>
<evidence type="ECO:0000313" key="2">
    <source>
        <dbReference type="EMBL" id="ORX33238.1"/>
    </source>
</evidence>